<dbReference type="GO" id="GO:0005829">
    <property type="term" value="C:cytosol"/>
    <property type="evidence" value="ECO:0007669"/>
    <property type="project" value="TreeGrafter"/>
</dbReference>
<dbReference type="SUPFAM" id="SSF53633">
    <property type="entry name" value="Carbamate kinase-like"/>
    <property type="match status" value="1"/>
</dbReference>
<dbReference type="InterPro" id="IPR001048">
    <property type="entry name" value="Asp/Glu/Uridylate_kinase"/>
</dbReference>
<dbReference type="GO" id="GO:0008804">
    <property type="term" value="F:carbamate kinase activity"/>
    <property type="evidence" value="ECO:0007669"/>
    <property type="project" value="InterPro"/>
</dbReference>
<dbReference type="PANTHER" id="PTHR30409">
    <property type="entry name" value="CARBAMATE KINASE"/>
    <property type="match status" value="1"/>
</dbReference>
<dbReference type="AlphaFoldDB" id="A0AAV1I7J0"/>
<sequence length="313" mass="33007">MAAALTEPQKLKDVLVALGGNALLQRGEPPIPEIQMRHAREAATALKELVQRLHVALCVTHGNGPQVGLLALQAPDVPLDVLGAESEGQIGYLLETALAEALPESEVVAMLTQTEVDPADPAFSHPTKFIGPCYSKEEAEKLTREKGFTFKQDGEHGFRRVVASPQPLKILESAAIKVLLQQCFTTICAGGGGIPVVVEVKSGLSWRRYGVEAVIDKDAASALLGAQIHTDFLLLLTDAPAVYNPQTWPAKKEPVPTPITPAELLMLGDFAAGSMGPKETGKPAGIGALQEAVDIVLGRKGTLIVPAAARSSS</sequence>
<feature type="domain" description="Aspartate/glutamate/uridylate kinase" evidence="5">
    <location>
        <begin position="14"/>
        <end position="278"/>
    </location>
</feature>
<evidence type="ECO:0000256" key="2">
    <source>
        <dbReference type="ARBA" id="ARBA00022679"/>
    </source>
</evidence>
<evidence type="ECO:0000259" key="5">
    <source>
        <dbReference type="Pfam" id="PF00696"/>
    </source>
</evidence>
<evidence type="ECO:0000256" key="1">
    <source>
        <dbReference type="ARBA" id="ARBA00011066"/>
    </source>
</evidence>
<dbReference type="GO" id="GO:0019546">
    <property type="term" value="P:L-arginine deiminase pathway"/>
    <property type="evidence" value="ECO:0007669"/>
    <property type="project" value="TreeGrafter"/>
</dbReference>
<dbReference type="Proteomes" id="UP001314263">
    <property type="component" value="Unassembled WGS sequence"/>
</dbReference>
<keyword evidence="7" id="KW-1185">Reference proteome</keyword>
<dbReference type="EMBL" id="CAUYUE010000006">
    <property type="protein sequence ID" value="CAK0781797.1"/>
    <property type="molecule type" value="Genomic_DNA"/>
</dbReference>
<proteinExistence type="inferred from homology"/>
<organism evidence="6 7">
    <name type="scientific">Coccomyxa viridis</name>
    <dbReference type="NCBI Taxonomy" id="1274662"/>
    <lineage>
        <taxon>Eukaryota</taxon>
        <taxon>Viridiplantae</taxon>
        <taxon>Chlorophyta</taxon>
        <taxon>core chlorophytes</taxon>
        <taxon>Trebouxiophyceae</taxon>
        <taxon>Trebouxiophyceae incertae sedis</taxon>
        <taxon>Coccomyxaceae</taxon>
        <taxon>Coccomyxa</taxon>
    </lineage>
</organism>
<gene>
    <name evidence="6" type="ORF">CVIRNUC_005473</name>
</gene>
<dbReference type="PRINTS" id="PR01469">
    <property type="entry name" value="CARBMTKINASE"/>
</dbReference>
<evidence type="ECO:0000313" key="6">
    <source>
        <dbReference type="EMBL" id="CAK0781797.1"/>
    </source>
</evidence>
<evidence type="ECO:0000256" key="3">
    <source>
        <dbReference type="ARBA" id="ARBA00022777"/>
    </source>
</evidence>
<dbReference type="Pfam" id="PF00696">
    <property type="entry name" value="AA_kinase"/>
    <property type="match status" value="1"/>
</dbReference>
<keyword evidence="2 4" id="KW-0808">Transferase</keyword>
<comment type="caution">
    <text evidence="6">The sequence shown here is derived from an EMBL/GenBank/DDBJ whole genome shotgun (WGS) entry which is preliminary data.</text>
</comment>
<reference evidence="6 7" key="1">
    <citation type="submission" date="2023-10" db="EMBL/GenBank/DDBJ databases">
        <authorList>
            <person name="Maclean D."/>
            <person name="Macfadyen A."/>
        </authorList>
    </citation>
    <scope>NUCLEOTIDE SEQUENCE [LARGE SCALE GENOMIC DNA]</scope>
</reference>
<dbReference type="Gene3D" id="3.40.1160.10">
    <property type="entry name" value="Acetylglutamate kinase-like"/>
    <property type="match status" value="1"/>
</dbReference>
<dbReference type="InterPro" id="IPR036393">
    <property type="entry name" value="AceGlu_kinase-like_sf"/>
</dbReference>
<protein>
    <recommendedName>
        <fullName evidence="4">Carbamate kinase</fullName>
    </recommendedName>
</protein>
<comment type="similarity">
    <text evidence="1 4">Belongs to the carbamate kinase family.</text>
</comment>
<accession>A0AAV1I7J0</accession>
<dbReference type="PANTHER" id="PTHR30409:SF1">
    <property type="entry name" value="CARBAMATE KINASE-RELATED"/>
    <property type="match status" value="1"/>
</dbReference>
<dbReference type="CDD" id="cd04235">
    <property type="entry name" value="AAK_CK"/>
    <property type="match status" value="1"/>
</dbReference>
<keyword evidence="3 4" id="KW-0418">Kinase</keyword>
<evidence type="ECO:0000256" key="4">
    <source>
        <dbReference type="PIRNR" id="PIRNR000723"/>
    </source>
</evidence>
<name>A0AAV1I7J0_9CHLO</name>
<evidence type="ECO:0000313" key="7">
    <source>
        <dbReference type="Proteomes" id="UP001314263"/>
    </source>
</evidence>
<dbReference type="InterPro" id="IPR003964">
    <property type="entry name" value="Carb_kinase"/>
</dbReference>
<dbReference type="PIRSF" id="PIRSF000723">
    <property type="entry name" value="Carbamate_kin"/>
    <property type="match status" value="1"/>
</dbReference>